<reference evidence="2" key="4">
    <citation type="journal article" date="2001" name="Nature">
        <title>Functional annotation of a full-length mouse cDNA collection.</title>
        <authorList>
            <consortium name="The RIKEN Genome Exploration Research Group Phase II Team and the FANTOM Consortium"/>
        </authorList>
    </citation>
    <scope>NUCLEOTIDE SEQUENCE</scope>
    <source>
        <strain evidence="2">C57BL/6J</strain>
        <tissue evidence="2">Lung</tissue>
    </source>
</reference>
<reference evidence="2" key="2">
    <citation type="journal article" date="2000" name="Genome Res.">
        <title>Normalization and subtraction of cap-trapper-selected cDNAs to prepare full-length cDNA libraries for rapid discovery of new genes.</title>
        <authorList>
            <person name="Carninci P."/>
            <person name="Shibata Y."/>
            <person name="Hayatsu N."/>
            <person name="Sugahara Y."/>
            <person name="Shibata K."/>
            <person name="Itoh M."/>
            <person name="Konno H."/>
            <person name="Okazaki Y."/>
            <person name="Muramatsu M."/>
            <person name="Hayashizaki Y."/>
        </authorList>
    </citation>
    <scope>NUCLEOTIDE SEQUENCE</scope>
    <source>
        <strain evidence="2">C57BL/6J</strain>
        <tissue evidence="2">Lung</tissue>
    </source>
</reference>
<accession>Q8C3U6</accession>
<name>Q8C3U6_MOUSE</name>
<feature type="region of interest" description="Disordered" evidence="1">
    <location>
        <begin position="1"/>
        <end position="42"/>
    </location>
</feature>
<feature type="compositionally biased region" description="Low complexity" evidence="1">
    <location>
        <begin position="1"/>
        <end position="18"/>
    </location>
</feature>
<reference evidence="2" key="8">
    <citation type="journal article" date="2005" name="Science">
        <title>Antisense Transcription in the Mammalian Transcriptome.</title>
        <authorList>
            <consortium name="RIKEN Genome Exploration Research Group and Genome Science Group (Genome Network Project Core Group) and the FANTOM Consortium"/>
        </authorList>
    </citation>
    <scope>NUCLEOTIDE SEQUENCE</scope>
    <source>
        <strain evidence="2">C57BL/6J</strain>
        <tissue evidence="2">Lung</tissue>
    </source>
</reference>
<reference evidence="2" key="1">
    <citation type="journal article" date="1999" name="Methods Enzymol.">
        <title>High-efficiency full-length cDNA cloning.</title>
        <authorList>
            <person name="Carninci P."/>
            <person name="Hayashizaki Y."/>
        </authorList>
    </citation>
    <scope>NUCLEOTIDE SEQUENCE</scope>
    <source>
        <strain evidence="2">C57BL/6J</strain>
        <tissue evidence="2">Lung</tissue>
    </source>
</reference>
<proteinExistence type="evidence at transcript level"/>
<dbReference type="AlphaFoldDB" id="Q8C3U6"/>
<organism evidence="2">
    <name type="scientific">Mus musculus</name>
    <name type="common">Mouse</name>
    <dbReference type="NCBI Taxonomy" id="10090"/>
    <lineage>
        <taxon>Eukaryota</taxon>
        <taxon>Metazoa</taxon>
        <taxon>Chordata</taxon>
        <taxon>Craniata</taxon>
        <taxon>Vertebrata</taxon>
        <taxon>Euteleostomi</taxon>
        <taxon>Mammalia</taxon>
        <taxon>Eutheria</taxon>
        <taxon>Euarchontoglires</taxon>
        <taxon>Glires</taxon>
        <taxon>Rodentia</taxon>
        <taxon>Myomorpha</taxon>
        <taxon>Muroidea</taxon>
        <taxon>Muridae</taxon>
        <taxon>Murinae</taxon>
        <taxon>Mus</taxon>
        <taxon>Mus</taxon>
    </lineage>
</organism>
<reference evidence="2" key="5">
    <citation type="journal article" date="2002" name="Nature">
        <title>Analysis of the mouse transcriptome based on functional annotation of 60,770 full-length cDNAs.</title>
        <authorList>
            <consortium name="The FANTOM Consortium and the RIKEN Genome Exploration Research Group Phase I and II Team"/>
        </authorList>
    </citation>
    <scope>NUCLEOTIDE SEQUENCE</scope>
    <source>
        <strain evidence="2">C57BL/6J</strain>
        <tissue evidence="2">Lung</tissue>
    </source>
</reference>
<feature type="non-terminal residue" evidence="2">
    <location>
        <position position="1"/>
    </location>
</feature>
<reference evidence="2" key="7">
    <citation type="journal article" date="2005" name="Science">
        <title>The Transcriptional Landscape of the Mammalian Genome.</title>
        <authorList>
            <consortium name="The FANTOM Consortium"/>
            <consortium name="Riken Genome Exploration Research Group and Genome Science Group (Genome Network Project Core Group)"/>
        </authorList>
    </citation>
    <scope>NUCLEOTIDE SEQUENCE</scope>
    <source>
        <strain evidence="2">C57BL/6J</strain>
        <tissue evidence="2">Lung</tissue>
    </source>
</reference>
<reference evidence="2" key="6">
    <citation type="submission" date="2002-04" db="EMBL/GenBank/DDBJ databases">
        <authorList>
            <person name="Adachi J."/>
            <person name="Aizawa K."/>
            <person name="Akimura T."/>
            <person name="Arakawa T."/>
            <person name="Bono H."/>
            <person name="Carninci P."/>
            <person name="Fukuda S."/>
            <person name="Furuno M."/>
            <person name="Hanagaki T."/>
            <person name="Hara A."/>
            <person name="Hashizume W."/>
            <person name="Hayashida K."/>
            <person name="Hayatsu N."/>
            <person name="Hiramoto K."/>
            <person name="Hiraoka T."/>
            <person name="Hirozane T."/>
            <person name="Hori F."/>
            <person name="Imotani K."/>
            <person name="Ishii Y."/>
            <person name="Itoh M."/>
            <person name="Kagawa I."/>
            <person name="Kasukawa T."/>
            <person name="Katoh H."/>
            <person name="Kawai J."/>
            <person name="Kojima Y."/>
            <person name="Kondo S."/>
            <person name="Konno H."/>
            <person name="Kouda M."/>
            <person name="Koya S."/>
            <person name="Kurihara C."/>
            <person name="Matsuyama T."/>
            <person name="Miyazaki A."/>
            <person name="Murata M."/>
            <person name="Nakamura M."/>
            <person name="Nishi K."/>
            <person name="Nomura K."/>
            <person name="Numazaki R."/>
            <person name="Ohno M."/>
            <person name="Ohsato N."/>
            <person name="Okazaki Y."/>
            <person name="Saito R."/>
            <person name="Saitoh H."/>
            <person name="Sakai C."/>
            <person name="Sakai K."/>
            <person name="Sakazume N."/>
            <person name="Sano H."/>
            <person name="Sasaki D."/>
            <person name="Shibata K."/>
            <person name="Shinagawa A."/>
            <person name="Shiraki T."/>
            <person name="Sogabe Y."/>
            <person name="Tagami M."/>
            <person name="Tagawa A."/>
            <person name="Takahashi F."/>
            <person name="Takaku-Akahira S."/>
            <person name="Takeda Y."/>
            <person name="Tanaka T."/>
            <person name="Tomaru A."/>
            <person name="Toya T."/>
            <person name="Yasunishi A."/>
            <person name="Muramatsu M."/>
            <person name="Hayashizaki Y."/>
        </authorList>
    </citation>
    <scope>NUCLEOTIDE SEQUENCE</scope>
    <source>
        <strain evidence="2">C57BL/6J</strain>
        <tissue evidence="2">Lung</tissue>
    </source>
</reference>
<dbReference type="EMBL" id="AK084888">
    <property type="protein sequence ID" value="BAC39303.1"/>
    <property type="molecule type" value="mRNA"/>
</dbReference>
<protein>
    <submittedName>
        <fullName evidence="2">Uncharacterized protein</fullName>
    </submittedName>
</protein>
<evidence type="ECO:0000313" key="2">
    <source>
        <dbReference type="EMBL" id="BAC39303.1"/>
    </source>
</evidence>
<reference evidence="2" key="3">
    <citation type="journal article" date="2000" name="Genome Res.">
        <title>RIKEN integrated sequence analysis (RISA) system--384-format sequencing pipeline with 384 multicapillary sequencer.</title>
        <authorList>
            <person name="Shibata K."/>
            <person name="Itoh M."/>
            <person name="Aizawa K."/>
            <person name="Nagaoka S."/>
            <person name="Sasaki N."/>
            <person name="Carninci P."/>
            <person name="Konno H."/>
            <person name="Akiyama J."/>
            <person name="Nishi K."/>
            <person name="Kitsunai T."/>
            <person name="Tashiro H."/>
            <person name="Itoh M."/>
            <person name="Sumi N."/>
            <person name="Ishii Y."/>
            <person name="Nakamura S."/>
            <person name="Hazama M."/>
            <person name="Nishine T."/>
            <person name="Harada A."/>
            <person name="Yamamoto R."/>
            <person name="Matsumoto H."/>
            <person name="Sakaguchi S."/>
            <person name="Ikegami T."/>
            <person name="Kashiwagi K."/>
            <person name="Fujiwake S."/>
            <person name="Inoue K."/>
            <person name="Togawa Y."/>
            <person name="Izawa M."/>
            <person name="Ohara E."/>
            <person name="Watahiki M."/>
            <person name="Yoneda Y."/>
            <person name="Ishikawa T."/>
            <person name="Ozawa K."/>
            <person name="Tanaka T."/>
            <person name="Matsuura S."/>
            <person name="Kawai J."/>
            <person name="Okazaki Y."/>
            <person name="Muramatsu M."/>
            <person name="Inoue Y."/>
            <person name="Kira A."/>
            <person name="Hayashizaki Y."/>
        </authorList>
    </citation>
    <scope>NUCLEOTIDE SEQUENCE</scope>
    <source>
        <strain evidence="2">C57BL/6J</strain>
        <tissue evidence="2">Lung</tissue>
    </source>
</reference>
<evidence type="ECO:0000256" key="1">
    <source>
        <dbReference type="SAM" id="MobiDB-lite"/>
    </source>
</evidence>
<sequence>GERQNGGPLLPLQRGPRLSGKHGRRRGPPTPPEGSPRARGRLPPGLLALLPSALRSTLQAGSRPFLPLISPGASGAEMRPRPRLHPYSRRFFGSAFLLFCSWLPAPQPGALWGLRFACLGACAGAGPARPPGERAGAGKAWASGFQAGAMEALAFARPDHPGDRLSVFPL</sequence>